<sequence length="228" mass="25392">MSRTIKITGMAEIMYQRMEESWQTSPRVTYSMSAETGAADTFIKGFNEAHAHENLKMNYNHILMKACALASKKYELFNSSIESGEIVVHDEINIGLAVATEKGLLVPNVKKVDQRGFEELCEEVSRIIGGARAMGLSYDDICGGTFTITNLGMYGIERFTPIINQPEVAILGVSRIYEKLVMEGGEILQKRYMPLDLVADHRIIDGALAASYLNEVKGFLEAPERLMD</sequence>
<dbReference type="InterPro" id="IPR050743">
    <property type="entry name" value="2-oxoacid_DH_E2_comp"/>
</dbReference>
<keyword evidence="3" id="KW-0012">Acyltransferase</keyword>
<feature type="domain" description="2-oxoacid dehydrogenase acyltransferase catalytic" evidence="4">
    <location>
        <begin position="3"/>
        <end position="227"/>
    </location>
</feature>
<evidence type="ECO:0000256" key="2">
    <source>
        <dbReference type="ARBA" id="ARBA00022679"/>
    </source>
</evidence>
<dbReference type="RefSeq" id="WP_256131442.1">
    <property type="nucleotide sequence ID" value="NZ_JANFXK010000005.1"/>
</dbReference>
<proteinExistence type="predicted"/>
<dbReference type="Pfam" id="PF00198">
    <property type="entry name" value="2-oxoacid_dh"/>
    <property type="match status" value="1"/>
</dbReference>
<dbReference type="Gene3D" id="3.30.559.10">
    <property type="entry name" value="Chloramphenicol acetyltransferase-like domain"/>
    <property type="match status" value="1"/>
</dbReference>
<dbReference type="PANTHER" id="PTHR43178">
    <property type="entry name" value="DIHYDROLIPOAMIDE ACETYLTRANSFERASE COMPONENT OF PYRUVATE DEHYDROGENASE COMPLEX"/>
    <property type="match status" value="1"/>
</dbReference>
<evidence type="ECO:0000313" key="6">
    <source>
        <dbReference type="Proteomes" id="UP001524502"/>
    </source>
</evidence>
<dbReference type="PANTHER" id="PTHR43178:SF5">
    <property type="entry name" value="LIPOAMIDE ACYLTRANSFERASE COMPONENT OF BRANCHED-CHAIN ALPHA-KETO ACID DEHYDROGENASE COMPLEX, MITOCHONDRIAL"/>
    <property type="match status" value="1"/>
</dbReference>
<protein>
    <submittedName>
        <fullName evidence="5">2-oxo acid dehydrogenase subunit E2</fullName>
    </submittedName>
</protein>
<dbReference type="EMBL" id="JANFXK010000005">
    <property type="protein sequence ID" value="MCQ4636258.1"/>
    <property type="molecule type" value="Genomic_DNA"/>
</dbReference>
<comment type="cofactor">
    <cofactor evidence="1">
        <name>(R)-lipoate</name>
        <dbReference type="ChEBI" id="CHEBI:83088"/>
    </cofactor>
</comment>
<dbReference type="InterPro" id="IPR023213">
    <property type="entry name" value="CAT-like_dom_sf"/>
</dbReference>
<keyword evidence="2" id="KW-0808">Transferase</keyword>
<evidence type="ECO:0000256" key="3">
    <source>
        <dbReference type="ARBA" id="ARBA00023315"/>
    </source>
</evidence>
<accession>A0ABT1RM45</accession>
<comment type="caution">
    <text evidence="5">The sequence shown here is derived from an EMBL/GenBank/DDBJ whole genome shotgun (WGS) entry which is preliminary data.</text>
</comment>
<evidence type="ECO:0000313" key="5">
    <source>
        <dbReference type="EMBL" id="MCQ4636258.1"/>
    </source>
</evidence>
<organism evidence="5 6">
    <name type="scientific">Anaerovorax odorimutans</name>
    <dbReference type="NCBI Taxonomy" id="109327"/>
    <lineage>
        <taxon>Bacteria</taxon>
        <taxon>Bacillati</taxon>
        <taxon>Bacillota</taxon>
        <taxon>Clostridia</taxon>
        <taxon>Peptostreptococcales</taxon>
        <taxon>Anaerovoracaceae</taxon>
        <taxon>Anaerovorax</taxon>
    </lineage>
</organism>
<evidence type="ECO:0000259" key="4">
    <source>
        <dbReference type="Pfam" id="PF00198"/>
    </source>
</evidence>
<dbReference type="SUPFAM" id="SSF52777">
    <property type="entry name" value="CoA-dependent acyltransferases"/>
    <property type="match status" value="1"/>
</dbReference>
<dbReference type="InterPro" id="IPR001078">
    <property type="entry name" value="2-oxoacid_DH_actylTfrase"/>
</dbReference>
<reference evidence="5 6" key="1">
    <citation type="submission" date="2022-06" db="EMBL/GenBank/DDBJ databases">
        <title>Isolation of gut microbiota from human fecal samples.</title>
        <authorList>
            <person name="Pamer E.G."/>
            <person name="Barat B."/>
            <person name="Waligurski E."/>
            <person name="Medina S."/>
            <person name="Paddock L."/>
            <person name="Mostad J."/>
        </authorList>
    </citation>
    <scope>NUCLEOTIDE SEQUENCE [LARGE SCALE GENOMIC DNA]</scope>
    <source>
        <strain evidence="5 6">SL.3.17</strain>
    </source>
</reference>
<evidence type="ECO:0000256" key="1">
    <source>
        <dbReference type="ARBA" id="ARBA00001938"/>
    </source>
</evidence>
<keyword evidence="6" id="KW-1185">Reference proteome</keyword>
<name>A0ABT1RM45_9FIRM</name>
<gene>
    <name evidence="5" type="ORF">NE619_05915</name>
</gene>
<dbReference type="Proteomes" id="UP001524502">
    <property type="component" value="Unassembled WGS sequence"/>
</dbReference>